<evidence type="ECO:0000313" key="8">
    <source>
        <dbReference type="Proteomes" id="UP001501444"/>
    </source>
</evidence>
<dbReference type="PANTHER" id="PTHR30055:SF151">
    <property type="entry name" value="TRANSCRIPTIONAL REGULATORY PROTEIN"/>
    <property type="match status" value="1"/>
</dbReference>
<keyword evidence="3 5" id="KW-0238">DNA-binding</keyword>
<dbReference type="InterPro" id="IPR050109">
    <property type="entry name" value="HTH-type_TetR-like_transc_reg"/>
</dbReference>
<dbReference type="PROSITE" id="PS50977">
    <property type="entry name" value="HTH_TETR_2"/>
    <property type="match status" value="1"/>
</dbReference>
<dbReference type="RefSeq" id="WP_344610594.1">
    <property type="nucleotide sequence ID" value="NZ_BAAARV010000005.1"/>
</dbReference>
<dbReference type="Proteomes" id="UP001501444">
    <property type="component" value="Unassembled WGS sequence"/>
</dbReference>
<feature type="domain" description="HTH tetR-type" evidence="6">
    <location>
        <begin position="12"/>
        <end position="72"/>
    </location>
</feature>
<sequence length="209" mass="22139">MPPKRQRGERAGLTREQVLDTALALVDESGLPALTMRALGARLGVEAMTLYHYVPNKDALIDGMVERLFTSAAREGRPGEDWRTHLCDYAHDLRAALLRHPGILPAVVRPAVTPATLDGVEAGLRVLTAAGFPLARAVDALNALTLFVLGHTAAEVAITPGEADAGSPAWLATLDESRYPLLLRAARTGAGTDDAARFSYAVDALLAGL</sequence>
<dbReference type="Gene3D" id="1.10.357.10">
    <property type="entry name" value="Tetracycline Repressor, domain 2"/>
    <property type="match status" value="1"/>
</dbReference>
<evidence type="ECO:0000256" key="3">
    <source>
        <dbReference type="ARBA" id="ARBA00023125"/>
    </source>
</evidence>
<dbReference type="InterPro" id="IPR009057">
    <property type="entry name" value="Homeodomain-like_sf"/>
</dbReference>
<dbReference type="Pfam" id="PF02909">
    <property type="entry name" value="TetR_C_1"/>
    <property type="match status" value="1"/>
</dbReference>
<dbReference type="SUPFAM" id="SSF46689">
    <property type="entry name" value="Homeodomain-like"/>
    <property type="match status" value="1"/>
</dbReference>
<evidence type="ECO:0000256" key="2">
    <source>
        <dbReference type="ARBA" id="ARBA00023015"/>
    </source>
</evidence>
<evidence type="ECO:0000313" key="7">
    <source>
        <dbReference type="EMBL" id="GAA2328709.1"/>
    </source>
</evidence>
<evidence type="ECO:0000256" key="5">
    <source>
        <dbReference type="PROSITE-ProRule" id="PRU00335"/>
    </source>
</evidence>
<dbReference type="PRINTS" id="PR00455">
    <property type="entry name" value="HTHTETR"/>
</dbReference>
<keyword evidence="8" id="KW-1185">Reference proteome</keyword>
<dbReference type="InterPro" id="IPR003012">
    <property type="entry name" value="Tet_transcr_reg_TetR"/>
</dbReference>
<gene>
    <name evidence="7" type="ORF">GCM10010170_005580</name>
</gene>
<dbReference type="Gene3D" id="1.10.10.60">
    <property type="entry name" value="Homeodomain-like"/>
    <property type="match status" value="1"/>
</dbReference>
<keyword evidence="2" id="KW-0805">Transcription regulation</keyword>
<organism evidence="7 8">
    <name type="scientific">Dactylosporangium salmoneum</name>
    <dbReference type="NCBI Taxonomy" id="53361"/>
    <lineage>
        <taxon>Bacteria</taxon>
        <taxon>Bacillati</taxon>
        <taxon>Actinomycetota</taxon>
        <taxon>Actinomycetes</taxon>
        <taxon>Micromonosporales</taxon>
        <taxon>Micromonosporaceae</taxon>
        <taxon>Dactylosporangium</taxon>
    </lineage>
</organism>
<dbReference type="EMBL" id="BAAARV010000005">
    <property type="protein sequence ID" value="GAA2328709.1"/>
    <property type="molecule type" value="Genomic_DNA"/>
</dbReference>
<dbReference type="PANTHER" id="PTHR30055">
    <property type="entry name" value="HTH-TYPE TRANSCRIPTIONAL REGULATOR RUTR"/>
    <property type="match status" value="1"/>
</dbReference>
<dbReference type="InterPro" id="IPR036271">
    <property type="entry name" value="Tet_transcr_reg_TetR-rel_C_sf"/>
</dbReference>
<comment type="caution">
    <text evidence="7">The sequence shown here is derived from an EMBL/GenBank/DDBJ whole genome shotgun (WGS) entry which is preliminary data.</text>
</comment>
<evidence type="ECO:0000259" key="6">
    <source>
        <dbReference type="PROSITE" id="PS50977"/>
    </source>
</evidence>
<keyword evidence="4" id="KW-0804">Transcription</keyword>
<keyword evidence="1" id="KW-0678">Repressor</keyword>
<evidence type="ECO:0000256" key="4">
    <source>
        <dbReference type="ARBA" id="ARBA00023163"/>
    </source>
</evidence>
<proteinExistence type="predicted"/>
<dbReference type="InterPro" id="IPR004111">
    <property type="entry name" value="Repressor_TetR_C"/>
</dbReference>
<name>A0ABP5SD98_9ACTN</name>
<dbReference type="SUPFAM" id="SSF48498">
    <property type="entry name" value="Tetracyclin repressor-like, C-terminal domain"/>
    <property type="match status" value="1"/>
</dbReference>
<feature type="DNA-binding region" description="H-T-H motif" evidence="5">
    <location>
        <begin position="35"/>
        <end position="54"/>
    </location>
</feature>
<dbReference type="Pfam" id="PF00440">
    <property type="entry name" value="TetR_N"/>
    <property type="match status" value="1"/>
</dbReference>
<dbReference type="PRINTS" id="PR00400">
    <property type="entry name" value="TETREPRESSOR"/>
</dbReference>
<accession>A0ABP5SD98</accession>
<evidence type="ECO:0000256" key="1">
    <source>
        <dbReference type="ARBA" id="ARBA00022491"/>
    </source>
</evidence>
<reference evidence="8" key="1">
    <citation type="journal article" date="2019" name="Int. J. Syst. Evol. Microbiol.">
        <title>The Global Catalogue of Microorganisms (GCM) 10K type strain sequencing project: providing services to taxonomists for standard genome sequencing and annotation.</title>
        <authorList>
            <consortium name="The Broad Institute Genomics Platform"/>
            <consortium name="The Broad Institute Genome Sequencing Center for Infectious Disease"/>
            <person name="Wu L."/>
            <person name="Ma J."/>
        </authorList>
    </citation>
    <scope>NUCLEOTIDE SEQUENCE [LARGE SCALE GENOMIC DNA]</scope>
    <source>
        <strain evidence="8">JCM 3272</strain>
    </source>
</reference>
<dbReference type="InterPro" id="IPR001647">
    <property type="entry name" value="HTH_TetR"/>
</dbReference>
<protein>
    <submittedName>
        <fullName evidence="7">TetR/AcrR family transcriptional regulator C-terminal domain-containing protein</fullName>
    </submittedName>
</protein>